<proteinExistence type="predicted"/>
<reference evidence="2" key="1">
    <citation type="submission" date="2016-09" db="EMBL/GenBank/DDBJ databases">
        <title>Genome sequence of Chlorobaculum limnaeum.</title>
        <authorList>
            <person name="Liu Z."/>
            <person name="Tank M."/>
            <person name="Bryant D.A."/>
        </authorList>
    </citation>
    <scope>NUCLEOTIDE SEQUENCE [LARGE SCALE GENOMIC DNA]</scope>
    <source>
        <strain evidence="2">DSM 1677</strain>
    </source>
</reference>
<dbReference type="KEGG" id="clz:BIU88_11420"/>
<dbReference type="InterPro" id="IPR025420">
    <property type="entry name" value="DUF4143"/>
</dbReference>
<name>A0A1D8D5Q3_CHLLM</name>
<dbReference type="STRING" id="274537.BIU88_11420"/>
<evidence type="ECO:0000313" key="2">
    <source>
        <dbReference type="EMBL" id="AOS84687.1"/>
    </source>
</evidence>
<gene>
    <name evidence="2" type="ORF">BIU88_11420</name>
</gene>
<evidence type="ECO:0000313" key="3">
    <source>
        <dbReference type="Proteomes" id="UP000095185"/>
    </source>
</evidence>
<feature type="domain" description="DUF4143" evidence="1">
    <location>
        <begin position="19"/>
        <end position="113"/>
    </location>
</feature>
<accession>A0A1D8D5Q3</accession>
<sequence length="162" mass="17819">MSILFPHDGHPGTACIDWRSQPKLHLADPALAARIFALDTKAVLSGKEPGVTVSRNGAIPGRLFESLVTLGIRVFEQTAEAQVSHLRLHGGRQEVDLIVERGDQREFAIEVKLCSTVTDSDVRHLLWLHQQIGVDLLDSLVIHSGRYSYRRSDGIPTALLGP</sequence>
<dbReference type="Proteomes" id="UP000095185">
    <property type="component" value="Chromosome"/>
</dbReference>
<protein>
    <recommendedName>
        <fullName evidence="1">DUF4143 domain-containing protein</fullName>
    </recommendedName>
</protein>
<evidence type="ECO:0000259" key="1">
    <source>
        <dbReference type="Pfam" id="PF13635"/>
    </source>
</evidence>
<keyword evidence="3" id="KW-1185">Reference proteome</keyword>
<dbReference type="Pfam" id="PF13635">
    <property type="entry name" value="DUF4143"/>
    <property type="match status" value="1"/>
</dbReference>
<dbReference type="AlphaFoldDB" id="A0A1D8D5Q3"/>
<dbReference type="EMBL" id="CP017305">
    <property type="protein sequence ID" value="AOS84687.1"/>
    <property type="molecule type" value="Genomic_DNA"/>
</dbReference>
<organism evidence="2 3">
    <name type="scientific">Chlorobaculum limnaeum</name>
    <dbReference type="NCBI Taxonomy" id="274537"/>
    <lineage>
        <taxon>Bacteria</taxon>
        <taxon>Pseudomonadati</taxon>
        <taxon>Chlorobiota</taxon>
        <taxon>Chlorobiia</taxon>
        <taxon>Chlorobiales</taxon>
        <taxon>Chlorobiaceae</taxon>
        <taxon>Chlorobaculum</taxon>
    </lineage>
</organism>